<name>A0ABD3L750_EUCGL</name>
<reference evidence="4 5" key="1">
    <citation type="submission" date="2024-11" db="EMBL/GenBank/DDBJ databases">
        <title>Chromosome-level genome assembly of Eucalyptus globulus Labill. provides insights into its genome evolution.</title>
        <authorList>
            <person name="Li X."/>
        </authorList>
    </citation>
    <scope>NUCLEOTIDE SEQUENCE [LARGE SCALE GENOMIC DNA]</scope>
    <source>
        <strain evidence="4">CL2024</strain>
        <tissue evidence="4">Fresh tender leaves</tissue>
    </source>
</reference>
<dbReference type="AlphaFoldDB" id="A0ABD3L750"/>
<evidence type="ECO:0000256" key="3">
    <source>
        <dbReference type="SAM" id="MobiDB-lite"/>
    </source>
</evidence>
<evidence type="ECO:0000313" key="4">
    <source>
        <dbReference type="EMBL" id="KAL3747362.1"/>
    </source>
</evidence>
<evidence type="ECO:0000256" key="2">
    <source>
        <dbReference type="ARBA" id="ARBA00023242"/>
    </source>
</evidence>
<organism evidence="4 5">
    <name type="scientific">Eucalyptus globulus</name>
    <name type="common">Tasmanian blue gum</name>
    <dbReference type="NCBI Taxonomy" id="34317"/>
    <lineage>
        <taxon>Eukaryota</taxon>
        <taxon>Viridiplantae</taxon>
        <taxon>Streptophyta</taxon>
        <taxon>Embryophyta</taxon>
        <taxon>Tracheophyta</taxon>
        <taxon>Spermatophyta</taxon>
        <taxon>Magnoliopsida</taxon>
        <taxon>eudicotyledons</taxon>
        <taxon>Gunneridae</taxon>
        <taxon>Pentapetalae</taxon>
        <taxon>rosids</taxon>
        <taxon>malvids</taxon>
        <taxon>Myrtales</taxon>
        <taxon>Myrtaceae</taxon>
        <taxon>Myrtoideae</taxon>
        <taxon>Eucalypteae</taxon>
        <taxon>Eucalyptus</taxon>
    </lineage>
</organism>
<dbReference type="PANTHER" id="PTHR33172:SF106">
    <property type="entry name" value="OXIDATIVE STRESS 3"/>
    <property type="match status" value="1"/>
</dbReference>
<accession>A0ABD3L750</accession>
<feature type="region of interest" description="Disordered" evidence="3">
    <location>
        <begin position="1"/>
        <end position="107"/>
    </location>
</feature>
<evidence type="ECO:0000256" key="1">
    <source>
        <dbReference type="ARBA" id="ARBA00004123"/>
    </source>
</evidence>
<dbReference type="Proteomes" id="UP001634007">
    <property type="component" value="Unassembled WGS sequence"/>
</dbReference>
<comment type="caution">
    <text evidence="4">The sequence shown here is derived from an EMBL/GenBank/DDBJ whole genome shotgun (WGS) entry which is preliminary data.</text>
</comment>
<gene>
    <name evidence="4" type="ORF">ACJRO7_016185</name>
</gene>
<feature type="compositionally biased region" description="Basic and acidic residues" evidence="3">
    <location>
        <begin position="19"/>
        <end position="29"/>
    </location>
</feature>
<keyword evidence="2" id="KW-0539">Nucleus</keyword>
<dbReference type="PANTHER" id="PTHR33172">
    <property type="entry name" value="OS08G0516900 PROTEIN"/>
    <property type="match status" value="1"/>
</dbReference>
<dbReference type="GO" id="GO:0005634">
    <property type="term" value="C:nucleus"/>
    <property type="evidence" value="ECO:0007669"/>
    <property type="project" value="UniProtKB-SubCell"/>
</dbReference>
<feature type="compositionally biased region" description="Low complexity" evidence="3">
    <location>
        <begin position="62"/>
        <end position="104"/>
    </location>
</feature>
<dbReference type="EMBL" id="JBJKBG010000003">
    <property type="protein sequence ID" value="KAL3747362.1"/>
    <property type="molecule type" value="Genomic_DNA"/>
</dbReference>
<proteinExistence type="predicted"/>
<comment type="subcellular location">
    <subcellularLocation>
        <location evidence="1">Nucleus</location>
    </subcellularLocation>
</comment>
<sequence>MTSMGGEDQSFGDLGLEFLDGRPRNEGWRITEVGGGGGDNVCGDSESRETSMEDQGSRDSQESSSSSSSLSSSSDLLEDASSSSPSVSKSTLYSFPSSSSSSSSLAGQHGPLYELSDLMAQLPIKRGLSRYYDGKSQSFTSLASCESLQDLVKKERPCIKRLKLCKSYGGGLDSSGKSFSPKAIISKKGSSSRSAFSSSSSSSSAASHLGKRFASLGNRPPVPILKTF</sequence>
<dbReference type="GO" id="GO:0006950">
    <property type="term" value="P:response to stress"/>
    <property type="evidence" value="ECO:0007669"/>
    <property type="project" value="UniProtKB-ARBA"/>
</dbReference>
<evidence type="ECO:0000313" key="5">
    <source>
        <dbReference type="Proteomes" id="UP001634007"/>
    </source>
</evidence>
<evidence type="ECO:0008006" key="6">
    <source>
        <dbReference type="Google" id="ProtNLM"/>
    </source>
</evidence>
<feature type="compositionally biased region" description="Basic and acidic residues" evidence="3">
    <location>
        <begin position="45"/>
        <end position="61"/>
    </location>
</feature>
<dbReference type="InterPro" id="IPR051992">
    <property type="entry name" value="OxStress_Response_Reg"/>
</dbReference>
<protein>
    <recommendedName>
        <fullName evidence="6">Oxidative stress 3</fullName>
    </recommendedName>
</protein>
<keyword evidence="5" id="KW-1185">Reference proteome</keyword>